<feature type="domain" description="ATP-grasp" evidence="2">
    <location>
        <begin position="131"/>
        <end position="326"/>
    </location>
</feature>
<evidence type="ECO:0000256" key="1">
    <source>
        <dbReference type="PROSITE-ProRule" id="PRU00409"/>
    </source>
</evidence>
<evidence type="ECO:0000259" key="2">
    <source>
        <dbReference type="PROSITE" id="PS50975"/>
    </source>
</evidence>
<organism evidence="3 4">
    <name type="scientific">Anaerococcus kampingae</name>
    <dbReference type="NCBI Taxonomy" id="3115614"/>
    <lineage>
        <taxon>Bacteria</taxon>
        <taxon>Bacillati</taxon>
        <taxon>Bacillota</taxon>
        <taxon>Tissierellia</taxon>
        <taxon>Tissierellales</taxon>
        <taxon>Peptoniphilaceae</taxon>
        <taxon>Anaerococcus</taxon>
    </lineage>
</organism>
<dbReference type="InterPro" id="IPR011761">
    <property type="entry name" value="ATP-grasp"/>
</dbReference>
<dbReference type="Pfam" id="PF15632">
    <property type="entry name" value="ATPgrasp_Ter"/>
    <property type="match status" value="1"/>
</dbReference>
<evidence type="ECO:0000313" key="4">
    <source>
        <dbReference type="Proteomes" id="UP001637994"/>
    </source>
</evidence>
<dbReference type="EMBL" id="JBGMEF010000011">
    <property type="protein sequence ID" value="MFO3666593.1"/>
    <property type="molecule type" value="Genomic_DNA"/>
</dbReference>
<dbReference type="Gene3D" id="3.30.470.20">
    <property type="entry name" value="ATP-grasp fold, B domain"/>
    <property type="match status" value="1"/>
</dbReference>
<protein>
    <submittedName>
        <fullName evidence="3">ATP-grasp domain-containing protein</fullName>
    </submittedName>
</protein>
<evidence type="ECO:0000313" key="3">
    <source>
        <dbReference type="EMBL" id="MFO3666593.1"/>
    </source>
</evidence>
<gene>
    <name evidence="3" type="ORF">ACCQ42_02250</name>
</gene>
<dbReference type="SUPFAM" id="SSF56059">
    <property type="entry name" value="Glutathione synthetase ATP-binding domain-like"/>
    <property type="match status" value="1"/>
</dbReference>
<sequence>MKNQGNLSINMTYNAIILGTDHNSYSVARSFYEAYGKKPIVAGSAVLVPFYKSKIADIYTAKNFSSDDEVFVKTLNDLAKARDEEDFIFFAPTEHYVDLLLRNIDKLDFSYRVPYPNPEEAAKLIKKSEFYKLLEKFGLPYPKTFRAARDNWKDLDLDGELFLKADEYDDFIASDIKVKQKGYHVKDKRKALDVLENIYDSDYQGHVIVQEFIHGGQGSEYSLNGYRAKDGSISMVLARNLLSDMRPMWVGNHLVQVDHDEKAMYDLAEEIVTNLSYEGLFNLDFKKDSQSGKIYILEMNIRQGRTFYYSTLGGVNLIKIATDDLVLGKSVSERTKRPFMLTAINKDVARSHVDPSLLEEFDKKERNENSAIHIINKMDDGFMRSLKVKEALKRQEKELFD</sequence>
<comment type="caution">
    <text evidence="3">The sequence shown here is derived from an EMBL/GenBank/DDBJ whole genome shotgun (WGS) entry which is preliminary data.</text>
</comment>
<dbReference type="RefSeq" id="WP_410035231.1">
    <property type="nucleotide sequence ID" value="NZ_JBGMEF010000011.1"/>
</dbReference>
<keyword evidence="1" id="KW-0547">Nucleotide-binding</keyword>
<accession>A0ABW9MCB0</accession>
<reference evidence="3 4" key="1">
    <citation type="journal article" date="2025" name="Anaerobe">
        <title>Description of Anaerococcus kampingiae sp. nov., Anaerococcus groningensis sp. nov., Anaerococcus martiniensis sp. nov., and Anaerococcus cruorum sp. nov., isolated from human clinical specimens.</title>
        <authorList>
            <person name="Boiten K.E."/>
            <person name="Meijer J."/>
            <person name="van Wezel E.M."/>
            <person name="Veloo A.C.M."/>
        </authorList>
    </citation>
    <scope>NUCLEOTIDE SEQUENCE [LARGE SCALE GENOMIC DNA]</scope>
    <source>
        <strain evidence="3 4">ENR0874</strain>
    </source>
</reference>
<proteinExistence type="predicted"/>
<dbReference type="Proteomes" id="UP001637994">
    <property type="component" value="Unassembled WGS sequence"/>
</dbReference>
<name>A0ABW9MCB0_9FIRM</name>
<dbReference type="PROSITE" id="PS50975">
    <property type="entry name" value="ATP_GRASP"/>
    <property type="match status" value="1"/>
</dbReference>
<keyword evidence="4" id="KW-1185">Reference proteome</keyword>
<keyword evidence="1" id="KW-0067">ATP-binding</keyword>